<dbReference type="PROSITE" id="PS51257">
    <property type="entry name" value="PROKAR_LIPOPROTEIN"/>
    <property type="match status" value="1"/>
</dbReference>
<accession>A0ABS7CTK1</accession>
<evidence type="ECO:0008006" key="4">
    <source>
        <dbReference type="Google" id="ProtNLM"/>
    </source>
</evidence>
<evidence type="ECO:0000313" key="2">
    <source>
        <dbReference type="EMBL" id="MBW7466812.1"/>
    </source>
</evidence>
<dbReference type="RefSeq" id="WP_219876690.1">
    <property type="nucleotide sequence ID" value="NZ_JAHYXK010000004.1"/>
</dbReference>
<name>A0ABS7CTK1_9BACT</name>
<evidence type="ECO:0000313" key="3">
    <source>
        <dbReference type="Proteomes" id="UP000813018"/>
    </source>
</evidence>
<comment type="caution">
    <text evidence="2">The sequence shown here is derived from an EMBL/GenBank/DDBJ whole genome shotgun (WGS) entry which is preliminary data.</text>
</comment>
<organism evidence="2 3">
    <name type="scientific">Pontibacter aydingkolensis</name>
    <dbReference type="NCBI Taxonomy" id="1911536"/>
    <lineage>
        <taxon>Bacteria</taxon>
        <taxon>Pseudomonadati</taxon>
        <taxon>Bacteroidota</taxon>
        <taxon>Cytophagia</taxon>
        <taxon>Cytophagales</taxon>
        <taxon>Hymenobacteraceae</taxon>
        <taxon>Pontibacter</taxon>
    </lineage>
</organism>
<dbReference type="Proteomes" id="UP000813018">
    <property type="component" value="Unassembled WGS sequence"/>
</dbReference>
<gene>
    <name evidence="2" type="ORF">K0O23_07010</name>
</gene>
<dbReference type="EMBL" id="JAHYXK010000004">
    <property type="protein sequence ID" value="MBW7466812.1"/>
    <property type="molecule type" value="Genomic_DNA"/>
</dbReference>
<proteinExistence type="predicted"/>
<sequence>MIRKELYTLFFALLTLTFFAGCGKDDDPGPVTKTDLLVANEWKGDQVQVNGIDVSNRPEVTGQIGQIKTVRLKFEKDGTYNARFTTSMGEQTQSGNWSFNEDETKMTFELYGEVDIKTLTENNLDMTSKIPFQGVQFNAEVMFVK</sequence>
<keyword evidence="3" id="KW-1185">Reference proteome</keyword>
<reference evidence="2 3" key="1">
    <citation type="journal article" date="2016" name="Int. J. Syst. Evol. Microbiol.">
        <title>Pontibacter aydingkolensis sp. nov., isolated from soil of a salt lake.</title>
        <authorList>
            <person name="Osman G."/>
            <person name="Zhang T."/>
            <person name="Lou K."/>
            <person name="Gao Y."/>
            <person name="Chang W."/>
            <person name="Lin Q."/>
            <person name="Yang H.M."/>
            <person name="Huo X.D."/>
            <person name="Wang N."/>
        </authorList>
    </citation>
    <scope>NUCLEOTIDE SEQUENCE [LARGE SCALE GENOMIC DNA]</scope>
    <source>
        <strain evidence="2 3">KACC 19255</strain>
    </source>
</reference>
<protein>
    <recommendedName>
        <fullName evidence="4">Lipocalin-like domain-containing protein</fullName>
    </recommendedName>
</protein>
<keyword evidence="1" id="KW-0732">Signal</keyword>
<feature type="signal peptide" evidence="1">
    <location>
        <begin position="1"/>
        <end position="20"/>
    </location>
</feature>
<evidence type="ECO:0000256" key="1">
    <source>
        <dbReference type="SAM" id="SignalP"/>
    </source>
</evidence>
<feature type="chain" id="PRO_5047058151" description="Lipocalin-like domain-containing protein" evidence="1">
    <location>
        <begin position="21"/>
        <end position="145"/>
    </location>
</feature>